<dbReference type="SUPFAM" id="SSF53756">
    <property type="entry name" value="UDP-Glycosyltransferase/glycogen phosphorylase"/>
    <property type="match status" value="1"/>
</dbReference>
<dbReference type="InParanoid" id="A0A0D2IY04"/>
<comment type="caution">
    <text evidence="2">The sequence shown here is derived from an EMBL/GenBank/DDBJ whole genome shotgun (WGS) entry which is preliminary data.</text>
</comment>
<sequence>MRCTLQICDELKDLRVVLVHDWLTGMRGGEKVLEVFCRLFPKAPLYTLVHIKGSVSKTIEDRPIHTSFIDRLPLAHSHYRYYLPLFPLAAGMLKLPPCDLVLSSSHCVAKGVKVPTGAAHAAYVHTPMRYVWDMYDDYFGKDKGGLASKIMPFVRPHLQRWDVGSNDQVDFFWANSKHVAKRIKRHYARDSIVINPPVEAGRFTPQAGETDYYLVLSALVPYKRVDLAVAACSRSGRRLKVVGKGPDLERLKSLAGPTVEFLGWQPDEDLPGLYAGAKALLFPGEEDFGITPLESMASGVPVVAYGKGGALETVIPPEASDKSFATGVFFAEQNVDSLLGALDRLESQPELFEKEAMVKHAQAFDTEAFAQRIAEAVLKVCEIKFK</sequence>
<dbReference type="STRING" id="1429043.X474_27210"/>
<dbReference type="InterPro" id="IPR050194">
    <property type="entry name" value="Glycosyltransferase_grp1"/>
</dbReference>
<dbReference type="PATRIC" id="fig|1429043.3.peg.5769"/>
<evidence type="ECO:0000259" key="1">
    <source>
        <dbReference type="Pfam" id="PF00534"/>
    </source>
</evidence>
<reference evidence="2 3" key="1">
    <citation type="submission" date="2013-11" db="EMBL/GenBank/DDBJ databases">
        <title>Metagenomic analysis of a methanogenic consortium involved in long chain n-alkane degradation.</title>
        <authorList>
            <person name="Davidova I.A."/>
            <person name="Callaghan A.V."/>
            <person name="Wawrik B."/>
            <person name="Pruitt S."/>
            <person name="Marks C."/>
            <person name="Duncan K.E."/>
            <person name="Suflita J.M."/>
        </authorList>
    </citation>
    <scope>NUCLEOTIDE SEQUENCE [LARGE SCALE GENOMIC DNA]</scope>
    <source>
        <strain evidence="2 3">SPR</strain>
    </source>
</reference>
<evidence type="ECO:0000313" key="3">
    <source>
        <dbReference type="Proteomes" id="UP000032233"/>
    </source>
</evidence>
<dbReference type="Pfam" id="PF00534">
    <property type="entry name" value="Glycos_transf_1"/>
    <property type="match status" value="1"/>
</dbReference>
<accession>A0A0D2IY04</accession>
<dbReference type="Proteomes" id="UP000032233">
    <property type="component" value="Unassembled WGS sequence"/>
</dbReference>
<keyword evidence="2" id="KW-0808">Transferase</keyword>
<dbReference type="Gene3D" id="3.40.50.2000">
    <property type="entry name" value="Glycogen Phosphorylase B"/>
    <property type="match status" value="1"/>
</dbReference>
<dbReference type="PANTHER" id="PTHR45947">
    <property type="entry name" value="SULFOQUINOVOSYL TRANSFERASE SQD2"/>
    <property type="match status" value="1"/>
</dbReference>
<dbReference type="InterPro" id="IPR001296">
    <property type="entry name" value="Glyco_trans_1"/>
</dbReference>
<dbReference type="AlphaFoldDB" id="A0A0D2IY04"/>
<protein>
    <submittedName>
        <fullName evidence="2">Glycosyl transferase family 1</fullName>
    </submittedName>
</protein>
<dbReference type="EMBL" id="AZAC01000078">
    <property type="protein sequence ID" value="KIX10909.1"/>
    <property type="molecule type" value="Genomic_DNA"/>
</dbReference>
<proteinExistence type="predicted"/>
<dbReference type="PANTHER" id="PTHR45947:SF3">
    <property type="entry name" value="SULFOQUINOVOSYL TRANSFERASE SQD2"/>
    <property type="match status" value="1"/>
</dbReference>
<name>A0A0D2IY04_9BACT</name>
<evidence type="ECO:0000313" key="2">
    <source>
        <dbReference type="EMBL" id="KIX10909.1"/>
    </source>
</evidence>
<keyword evidence="3" id="KW-1185">Reference proteome</keyword>
<organism evidence="2 3">
    <name type="scientific">Dethiosulfatarculus sandiegensis</name>
    <dbReference type="NCBI Taxonomy" id="1429043"/>
    <lineage>
        <taxon>Bacteria</taxon>
        <taxon>Pseudomonadati</taxon>
        <taxon>Thermodesulfobacteriota</taxon>
        <taxon>Desulfarculia</taxon>
        <taxon>Desulfarculales</taxon>
        <taxon>Desulfarculaceae</taxon>
        <taxon>Dethiosulfatarculus</taxon>
    </lineage>
</organism>
<gene>
    <name evidence="2" type="ORF">X474_27210</name>
</gene>
<dbReference type="GO" id="GO:0016757">
    <property type="term" value="F:glycosyltransferase activity"/>
    <property type="evidence" value="ECO:0007669"/>
    <property type="project" value="InterPro"/>
</dbReference>
<feature type="domain" description="Glycosyl transferase family 1" evidence="1">
    <location>
        <begin position="208"/>
        <end position="351"/>
    </location>
</feature>